<reference evidence="2 3" key="2">
    <citation type="journal article" date="2017" name="Front. Plant Sci.">
        <title>Gene Classification and Mining of Molecular Markers Useful in Red Clover (Trifolium pratense) Breeding.</title>
        <authorList>
            <person name="Istvanek J."/>
            <person name="Dluhosova J."/>
            <person name="Dluhos P."/>
            <person name="Patkova L."/>
            <person name="Nedelnik J."/>
            <person name="Repkova J."/>
        </authorList>
    </citation>
    <scope>NUCLEOTIDE SEQUENCE [LARGE SCALE GENOMIC DNA]</scope>
    <source>
        <strain evidence="3">cv. Tatra</strain>
        <tissue evidence="2">Young leaves</tissue>
    </source>
</reference>
<proteinExistence type="predicted"/>
<name>A0A2K3LTK8_TRIPR</name>
<dbReference type="PANTHER" id="PTHR11439:SF511">
    <property type="match status" value="1"/>
</dbReference>
<accession>A0A2K3LTK8</accession>
<dbReference type="STRING" id="57577.A0A2K3LTK8"/>
<organism evidence="2 3">
    <name type="scientific">Trifolium pratense</name>
    <name type="common">Red clover</name>
    <dbReference type="NCBI Taxonomy" id="57577"/>
    <lineage>
        <taxon>Eukaryota</taxon>
        <taxon>Viridiplantae</taxon>
        <taxon>Streptophyta</taxon>
        <taxon>Embryophyta</taxon>
        <taxon>Tracheophyta</taxon>
        <taxon>Spermatophyta</taxon>
        <taxon>Magnoliopsida</taxon>
        <taxon>eudicotyledons</taxon>
        <taxon>Gunneridae</taxon>
        <taxon>Pentapetalae</taxon>
        <taxon>rosids</taxon>
        <taxon>fabids</taxon>
        <taxon>Fabales</taxon>
        <taxon>Fabaceae</taxon>
        <taxon>Papilionoideae</taxon>
        <taxon>50 kb inversion clade</taxon>
        <taxon>NPAAA clade</taxon>
        <taxon>Hologalegina</taxon>
        <taxon>IRL clade</taxon>
        <taxon>Trifolieae</taxon>
        <taxon>Trifolium</taxon>
    </lineage>
</organism>
<feature type="non-terminal residue" evidence="2">
    <location>
        <position position="1"/>
    </location>
</feature>
<dbReference type="PANTHER" id="PTHR11439">
    <property type="entry name" value="GAG-POL-RELATED RETROTRANSPOSON"/>
    <property type="match status" value="1"/>
</dbReference>
<dbReference type="InterPro" id="IPR043502">
    <property type="entry name" value="DNA/RNA_pol_sf"/>
</dbReference>
<dbReference type="InterPro" id="IPR013103">
    <property type="entry name" value="RVT_2"/>
</dbReference>
<dbReference type="CDD" id="cd09272">
    <property type="entry name" value="RNase_HI_RT_Ty1"/>
    <property type="match status" value="1"/>
</dbReference>
<dbReference type="SUPFAM" id="SSF56672">
    <property type="entry name" value="DNA/RNA polymerases"/>
    <property type="match status" value="1"/>
</dbReference>
<protein>
    <submittedName>
        <fullName evidence="2">Retrovirus-related Pol polyprotein from transposon TNT 1-94</fullName>
    </submittedName>
</protein>
<evidence type="ECO:0000313" key="2">
    <source>
        <dbReference type="EMBL" id="PNX81870.1"/>
    </source>
</evidence>
<gene>
    <name evidence="2" type="ORF">L195_g037895</name>
</gene>
<dbReference type="Proteomes" id="UP000236291">
    <property type="component" value="Unassembled WGS sequence"/>
</dbReference>
<sequence>PNLSDFDAIKTALHSKFCIKNLGQLKFFLGFEVDHSSKGIAVLQRKYCLDLLEDSGLTNSKPASTPLDPAVKLHLDDSSPLEDVGAYRRLVGRLLNLTTTRPDIAYATQQLSQFMSHPTENHHKAAFRVLRYMKQAPGRAEYRALAAATRELQWISFLIQDLAQTCVRQPVLYCDSQSAMHIAANPVFHERTKHLDIDCHIVRLKVQEGLMRLLLVPSAFQVADSFTKVPKPRSFYALVRKLGLVNIFNPPTCGEVTIEDE</sequence>
<feature type="domain" description="Reverse transcriptase Ty1/copia-type" evidence="1">
    <location>
        <begin position="6"/>
        <end position="67"/>
    </location>
</feature>
<dbReference type="ExpressionAtlas" id="A0A2K3LTK8">
    <property type="expression patterns" value="baseline"/>
</dbReference>
<dbReference type="Pfam" id="PF07727">
    <property type="entry name" value="RVT_2"/>
    <property type="match status" value="1"/>
</dbReference>
<evidence type="ECO:0000313" key="3">
    <source>
        <dbReference type="Proteomes" id="UP000236291"/>
    </source>
</evidence>
<dbReference type="AlphaFoldDB" id="A0A2K3LTK8"/>
<comment type="caution">
    <text evidence="2">The sequence shown here is derived from an EMBL/GenBank/DDBJ whole genome shotgun (WGS) entry which is preliminary data.</text>
</comment>
<dbReference type="EMBL" id="ASHM01040762">
    <property type="protein sequence ID" value="PNX81870.1"/>
    <property type="molecule type" value="Genomic_DNA"/>
</dbReference>
<reference evidence="2 3" key="1">
    <citation type="journal article" date="2014" name="Am. J. Bot.">
        <title>Genome assembly and annotation for red clover (Trifolium pratense; Fabaceae).</title>
        <authorList>
            <person name="Istvanek J."/>
            <person name="Jaros M."/>
            <person name="Krenek A."/>
            <person name="Repkova J."/>
        </authorList>
    </citation>
    <scope>NUCLEOTIDE SEQUENCE [LARGE SCALE GENOMIC DNA]</scope>
    <source>
        <strain evidence="3">cv. Tatra</strain>
        <tissue evidence="2">Young leaves</tissue>
    </source>
</reference>
<evidence type="ECO:0000259" key="1">
    <source>
        <dbReference type="Pfam" id="PF07727"/>
    </source>
</evidence>